<dbReference type="GO" id="GO:0003964">
    <property type="term" value="F:RNA-directed DNA polymerase activity"/>
    <property type="evidence" value="ECO:0007669"/>
    <property type="project" value="UniProtKB-KW"/>
</dbReference>
<reference evidence="2 3" key="1">
    <citation type="submission" date="2020-08" db="EMBL/GenBank/DDBJ databases">
        <title>Genomic Encyclopedia of Type Strains, Phase IV (KMG-V): Genome sequencing to study the core and pangenomes of soil and plant-associated prokaryotes.</title>
        <authorList>
            <person name="Whitman W."/>
        </authorList>
    </citation>
    <scope>NUCLEOTIDE SEQUENCE [LARGE SCALE GENOMIC DNA]</scope>
    <source>
        <strain evidence="2 3">SEMIA 4087</strain>
    </source>
</reference>
<keyword evidence="2" id="KW-0808">Transferase</keyword>
<sequence>MASLTRFLAERLKLMVNGAKSAVDRPWKRAFLAYTMTAHKAPRLLIAAPSVKRLRDRLKGAFRAGRGRAPLPPPSKTSPRSYAAGLPTSG</sequence>
<comment type="caution">
    <text evidence="2">The sequence shown here is derived from an EMBL/GenBank/DDBJ whole genome shotgun (WGS) entry which is preliminary data.</text>
</comment>
<name>A0ABR6IKK5_9HYPH</name>
<evidence type="ECO:0000313" key="2">
    <source>
        <dbReference type="EMBL" id="MBB4228413.1"/>
    </source>
</evidence>
<dbReference type="Proteomes" id="UP000551353">
    <property type="component" value="Unassembled WGS sequence"/>
</dbReference>
<gene>
    <name evidence="2" type="ORF">GGD56_002239</name>
</gene>
<accession>A0ABR6IKK5</accession>
<evidence type="ECO:0000313" key="3">
    <source>
        <dbReference type="Proteomes" id="UP000551353"/>
    </source>
</evidence>
<protein>
    <submittedName>
        <fullName evidence="2">RNA-directed DNA polymerase</fullName>
        <ecNumber evidence="2">2.7.7.49</ecNumber>
    </submittedName>
</protein>
<keyword evidence="3" id="KW-1185">Reference proteome</keyword>
<organism evidence="2 3">
    <name type="scientific">Rhizobium mongolense</name>
    <dbReference type="NCBI Taxonomy" id="57676"/>
    <lineage>
        <taxon>Bacteria</taxon>
        <taxon>Pseudomonadati</taxon>
        <taxon>Pseudomonadota</taxon>
        <taxon>Alphaproteobacteria</taxon>
        <taxon>Hyphomicrobiales</taxon>
        <taxon>Rhizobiaceae</taxon>
        <taxon>Rhizobium/Agrobacterium group</taxon>
        <taxon>Rhizobium</taxon>
    </lineage>
</organism>
<evidence type="ECO:0000256" key="1">
    <source>
        <dbReference type="SAM" id="MobiDB-lite"/>
    </source>
</evidence>
<dbReference type="EMBL" id="JACIFX010000002">
    <property type="protein sequence ID" value="MBB4228413.1"/>
    <property type="molecule type" value="Genomic_DNA"/>
</dbReference>
<proteinExistence type="predicted"/>
<keyword evidence="2" id="KW-0548">Nucleotidyltransferase</keyword>
<dbReference type="EC" id="2.7.7.49" evidence="2"/>
<keyword evidence="2" id="KW-0695">RNA-directed DNA polymerase</keyword>
<feature type="region of interest" description="Disordered" evidence="1">
    <location>
        <begin position="61"/>
        <end position="90"/>
    </location>
</feature>